<evidence type="ECO:0000256" key="9">
    <source>
        <dbReference type="ARBA" id="ARBA00047592"/>
    </source>
</evidence>
<sequence>MKPANDAEAVESQGEVTTDALPNQPPEMLTIENIPAPTHDVRFIQYKIGGHIFELTEKYKPPMTAIGRGAYGLVCSVMNSETGENVAIKKIAHAFDNEDNAKKTLREIAILCHLSHENIIEIKDVILPPQRNAFENDVYIAYELMPGDLHQIITSKAELVEEHYQYLLYQILRGLKYIHSANVIHRDLKPKNLLVDGNCDLKICDFGLARFMPEDHKMSEHVVTRWYRAPELLLKSSAYTTAIDVWSVGCIFLELVNRKTLFPGRDRLHQLRLVMELLGTPSEEDLASFGENDKRCLRELPSFPRQSFSEKFPNVHPLAIDLMEKILKFDPQQRISVIEEALAHPYLETLHDINDEPECITPFDFDPEQPFTAEEIKEIIYYLSLEFNQQEEED</sequence>
<keyword evidence="6 11" id="KW-0547">Nucleotide-binding</keyword>
<feature type="region of interest" description="Disordered" evidence="14">
    <location>
        <begin position="1"/>
        <end position="25"/>
    </location>
</feature>
<keyword evidence="7 13" id="KW-0418">Kinase</keyword>
<comment type="similarity">
    <text evidence="13">Belongs to the protein kinase superfamily. Ser/Thr protein kinase family. MAP kinase subfamily.</text>
</comment>
<evidence type="ECO:0000256" key="8">
    <source>
        <dbReference type="ARBA" id="ARBA00022840"/>
    </source>
</evidence>
<dbReference type="Proteomes" id="UP000467841">
    <property type="component" value="Unassembled WGS sequence"/>
</dbReference>
<evidence type="ECO:0000256" key="13">
    <source>
        <dbReference type="RuleBase" id="RU361165"/>
    </source>
</evidence>
<evidence type="ECO:0000256" key="11">
    <source>
        <dbReference type="PROSITE-ProRule" id="PRU10141"/>
    </source>
</evidence>
<keyword evidence="8 11" id="KW-0067">ATP-binding</keyword>
<evidence type="ECO:0000256" key="6">
    <source>
        <dbReference type="ARBA" id="ARBA00022741"/>
    </source>
</evidence>
<evidence type="ECO:0000256" key="7">
    <source>
        <dbReference type="ARBA" id="ARBA00022777"/>
    </source>
</evidence>
<dbReference type="InterPro" id="IPR003527">
    <property type="entry name" value="MAP_kinase_CS"/>
</dbReference>
<dbReference type="OrthoDB" id="192887at2759"/>
<evidence type="ECO:0000256" key="2">
    <source>
        <dbReference type="ARBA" id="ARBA00012411"/>
    </source>
</evidence>
<keyword evidence="17" id="KW-1185">Reference proteome</keyword>
<dbReference type="FunFam" id="1.10.510.10:FF:000040">
    <property type="entry name" value="Mitogen-activated protein kinase"/>
    <property type="match status" value="1"/>
</dbReference>
<dbReference type="InterPro" id="IPR000719">
    <property type="entry name" value="Prot_kinase_dom"/>
</dbReference>
<keyword evidence="4" id="KW-0597">Phosphoprotein</keyword>
<dbReference type="InterPro" id="IPR050117">
    <property type="entry name" value="MAPK"/>
</dbReference>
<dbReference type="AlphaFoldDB" id="A0A6D2HWR8"/>
<comment type="similarity">
    <text evidence="1">Belongs to the protein kinase superfamily. CMGC Ser/Thr protein kinase family. MAP kinase subfamily.</text>
</comment>
<evidence type="ECO:0000313" key="17">
    <source>
        <dbReference type="Proteomes" id="UP000467841"/>
    </source>
</evidence>
<comment type="activity regulation">
    <text evidence="13">Activated by threonine and tyrosine phosphorylation.</text>
</comment>
<dbReference type="SUPFAM" id="SSF56112">
    <property type="entry name" value="Protein kinase-like (PK-like)"/>
    <property type="match status" value="1"/>
</dbReference>
<gene>
    <name evidence="16" type="ORF">MERR_LOCUS6317</name>
</gene>
<reference evidence="16" key="1">
    <citation type="submission" date="2020-01" db="EMBL/GenBank/DDBJ databases">
        <authorList>
            <person name="Mishra B."/>
        </authorList>
    </citation>
    <scope>NUCLEOTIDE SEQUENCE [LARGE SCALE GENOMIC DNA]</scope>
</reference>
<evidence type="ECO:0000256" key="14">
    <source>
        <dbReference type="SAM" id="MobiDB-lite"/>
    </source>
</evidence>
<dbReference type="InterPro" id="IPR008271">
    <property type="entry name" value="Ser/Thr_kinase_AS"/>
</dbReference>
<dbReference type="GO" id="GO:0004707">
    <property type="term" value="F:MAP kinase activity"/>
    <property type="evidence" value="ECO:0007669"/>
    <property type="project" value="UniProtKB-EC"/>
</dbReference>
<dbReference type="InterPro" id="IPR017441">
    <property type="entry name" value="Protein_kinase_ATP_BS"/>
</dbReference>
<feature type="binding site" evidence="11">
    <location>
        <position position="90"/>
    </location>
    <ligand>
        <name>ATP</name>
        <dbReference type="ChEBI" id="CHEBI:30616"/>
    </ligand>
</feature>
<keyword evidence="5 13" id="KW-0808">Transferase</keyword>
<evidence type="ECO:0000256" key="1">
    <source>
        <dbReference type="ARBA" id="ARBA00008832"/>
    </source>
</evidence>
<keyword evidence="3 12" id="KW-0723">Serine/threonine-protein kinase</keyword>
<comment type="cofactor">
    <cofactor evidence="13">
        <name>Mg(2+)</name>
        <dbReference type="ChEBI" id="CHEBI:18420"/>
    </cofactor>
</comment>
<protein>
    <recommendedName>
        <fullName evidence="2 13">Mitogen-activated protein kinase</fullName>
        <ecNumber evidence="2 13">2.7.11.24</ecNumber>
    </recommendedName>
</protein>
<evidence type="ECO:0000256" key="3">
    <source>
        <dbReference type="ARBA" id="ARBA00022527"/>
    </source>
</evidence>
<proteinExistence type="inferred from homology"/>
<dbReference type="PANTHER" id="PTHR24055">
    <property type="entry name" value="MITOGEN-ACTIVATED PROTEIN KINASE"/>
    <property type="match status" value="1"/>
</dbReference>
<comment type="caution">
    <text evidence="16">The sequence shown here is derived from an EMBL/GenBank/DDBJ whole genome shotgun (WGS) entry which is preliminary data.</text>
</comment>
<dbReference type="PROSITE" id="PS50011">
    <property type="entry name" value="PROTEIN_KINASE_DOM"/>
    <property type="match status" value="1"/>
</dbReference>
<comment type="catalytic activity">
    <reaction evidence="10">
        <text>L-seryl-[protein] + ATP = O-phospho-L-seryl-[protein] + ADP + H(+)</text>
        <dbReference type="Rhea" id="RHEA:17989"/>
        <dbReference type="Rhea" id="RHEA-COMP:9863"/>
        <dbReference type="Rhea" id="RHEA-COMP:11604"/>
        <dbReference type="ChEBI" id="CHEBI:15378"/>
        <dbReference type="ChEBI" id="CHEBI:29999"/>
        <dbReference type="ChEBI" id="CHEBI:30616"/>
        <dbReference type="ChEBI" id="CHEBI:83421"/>
        <dbReference type="ChEBI" id="CHEBI:456216"/>
        <dbReference type="EC" id="2.7.11.24"/>
    </reaction>
</comment>
<name>A0A6D2HWR8_9BRAS</name>
<evidence type="ECO:0000256" key="12">
    <source>
        <dbReference type="RuleBase" id="RU000304"/>
    </source>
</evidence>
<feature type="domain" description="Protein kinase" evidence="15">
    <location>
        <begin position="60"/>
        <end position="347"/>
    </location>
</feature>
<organism evidence="16 17">
    <name type="scientific">Microthlaspi erraticum</name>
    <dbReference type="NCBI Taxonomy" id="1685480"/>
    <lineage>
        <taxon>Eukaryota</taxon>
        <taxon>Viridiplantae</taxon>
        <taxon>Streptophyta</taxon>
        <taxon>Embryophyta</taxon>
        <taxon>Tracheophyta</taxon>
        <taxon>Spermatophyta</taxon>
        <taxon>Magnoliopsida</taxon>
        <taxon>eudicotyledons</taxon>
        <taxon>Gunneridae</taxon>
        <taxon>Pentapetalae</taxon>
        <taxon>rosids</taxon>
        <taxon>malvids</taxon>
        <taxon>Brassicales</taxon>
        <taxon>Brassicaceae</taxon>
        <taxon>Coluteocarpeae</taxon>
        <taxon>Microthlaspi</taxon>
    </lineage>
</organism>
<dbReference type="GO" id="GO:0005524">
    <property type="term" value="F:ATP binding"/>
    <property type="evidence" value="ECO:0007669"/>
    <property type="project" value="UniProtKB-UniRule"/>
</dbReference>
<dbReference type="PROSITE" id="PS00107">
    <property type="entry name" value="PROTEIN_KINASE_ATP"/>
    <property type="match status" value="1"/>
</dbReference>
<dbReference type="Pfam" id="PF00069">
    <property type="entry name" value="Pkinase"/>
    <property type="match status" value="1"/>
</dbReference>
<dbReference type="EMBL" id="CACVBM020000443">
    <property type="protein sequence ID" value="CAA7019082.1"/>
    <property type="molecule type" value="Genomic_DNA"/>
</dbReference>
<evidence type="ECO:0000313" key="16">
    <source>
        <dbReference type="EMBL" id="CAA7019082.1"/>
    </source>
</evidence>
<dbReference type="EC" id="2.7.11.24" evidence="2 13"/>
<dbReference type="Gene3D" id="1.10.510.10">
    <property type="entry name" value="Transferase(Phosphotransferase) domain 1"/>
    <property type="match status" value="1"/>
</dbReference>
<dbReference type="FunFam" id="3.30.200.20:FF:000046">
    <property type="entry name" value="Mitogen-activated protein kinase"/>
    <property type="match status" value="1"/>
</dbReference>
<keyword evidence="13" id="KW-0460">Magnesium</keyword>
<evidence type="ECO:0000256" key="4">
    <source>
        <dbReference type="ARBA" id="ARBA00022553"/>
    </source>
</evidence>
<dbReference type="InterPro" id="IPR011009">
    <property type="entry name" value="Kinase-like_dom_sf"/>
</dbReference>
<comment type="catalytic activity">
    <reaction evidence="9 13">
        <text>L-threonyl-[protein] + ATP = O-phospho-L-threonyl-[protein] + ADP + H(+)</text>
        <dbReference type="Rhea" id="RHEA:46608"/>
        <dbReference type="Rhea" id="RHEA-COMP:11060"/>
        <dbReference type="Rhea" id="RHEA-COMP:11605"/>
        <dbReference type="ChEBI" id="CHEBI:15378"/>
        <dbReference type="ChEBI" id="CHEBI:30013"/>
        <dbReference type="ChEBI" id="CHEBI:30616"/>
        <dbReference type="ChEBI" id="CHEBI:61977"/>
        <dbReference type="ChEBI" id="CHEBI:456216"/>
        <dbReference type="EC" id="2.7.11.24"/>
    </reaction>
</comment>
<evidence type="ECO:0000256" key="10">
    <source>
        <dbReference type="ARBA" id="ARBA00048312"/>
    </source>
</evidence>
<dbReference type="PROSITE" id="PS00108">
    <property type="entry name" value="PROTEIN_KINASE_ST"/>
    <property type="match status" value="1"/>
</dbReference>
<accession>A0A6D2HWR8</accession>
<dbReference type="Gene3D" id="3.30.200.20">
    <property type="entry name" value="Phosphorylase Kinase, domain 1"/>
    <property type="match status" value="1"/>
</dbReference>
<dbReference type="SMART" id="SM00220">
    <property type="entry name" value="S_TKc"/>
    <property type="match status" value="1"/>
</dbReference>
<evidence type="ECO:0000256" key="5">
    <source>
        <dbReference type="ARBA" id="ARBA00022679"/>
    </source>
</evidence>
<evidence type="ECO:0000259" key="15">
    <source>
        <dbReference type="PROSITE" id="PS50011"/>
    </source>
</evidence>
<dbReference type="PROSITE" id="PS01351">
    <property type="entry name" value="MAPK"/>
    <property type="match status" value="1"/>
</dbReference>